<protein>
    <recommendedName>
        <fullName evidence="2">Altered inheritance of mitochondria protein 32</fullName>
    </recommendedName>
</protein>
<keyword evidence="4" id="KW-1185">Reference proteome</keyword>
<dbReference type="InterPro" id="IPR009737">
    <property type="entry name" value="Aim32/Apd1-like"/>
</dbReference>
<evidence type="ECO:0000256" key="1">
    <source>
        <dbReference type="ARBA" id="ARBA00038208"/>
    </source>
</evidence>
<dbReference type="Proteomes" id="UP000769528">
    <property type="component" value="Unassembled WGS sequence"/>
</dbReference>
<organism evidence="3 4">
    <name type="scientific">Wickerhamomyces mucosus</name>
    <dbReference type="NCBI Taxonomy" id="1378264"/>
    <lineage>
        <taxon>Eukaryota</taxon>
        <taxon>Fungi</taxon>
        <taxon>Dikarya</taxon>
        <taxon>Ascomycota</taxon>
        <taxon>Saccharomycotina</taxon>
        <taxon>Saccharomycetes</taxon>
        <taxon>Phaffomycetales</taxon>
        <taxon>Wickerhamomycetaceae</taxon>
        <taxon>Wickerhamomyces</taxon>
    </lineage>
</organism>
<proteinExistence type="inferred from homology"/>
<dbReference type="AlphaFoldDB" id="A0A9P8PM95"/>
<reference evidence="3" key="1">
    <citation type="journal article" date="2021" name="Open Biol.">
        <title>Shared evolutionary footprints suggest mitochondrial oxidative damage underlies multiple complex I losses in fungi.</title>
        <authorList>
            <person name="Schikora-Tamarit M.A."/>
            <person name="Marcet-Houben M."/>
            <person name="Nosek J."/>
            <person name="Gabaldon T."/>
        </authorList>
    </citation>
    <scope>NUCLEOTIDE SEQUENCE</scope>
    <source>
        <strain evidence="3">CBS6341</strain>
    </source>
</reference>
<comment type="caution">
    <text evidence="3">The sequence shown here is derived from an EMBL/GenBank/DDBJ whole genome shotgun (WGS) entry which is preliminary data.</text>
</comment>
<dbReference type="CDD" id="cd03062">
    <property type="entry name" value="TRX_Fd_Sucrase"/>
    <property type="match status" value="1"/>
</dbReference>
<gene>
    <name evidence="3" type="ORF">WICMUC_003124</name>
</gene>
<accession>A0A9P8PM95</accession>
<dbReference type="InterPro" id="IPR036249">
    <property type="entry name" value="Thioredoxin-like_sf"/>
</dbReference>
<reference evidence="3" key="2">
    <citation type="submission" date="2021-01" db="EMBL/GenBank/DDBJ databases">
        <authorList>
            <person name="Schikora-Tamarit M.A."/>
        </authorList>
    </citation>
    <scope>NUCLEOTIDE SEQUENCE</scope>
    <source>
        <strain evidence="3">CBS6341</strain>
    </source>
</reference>
<dbReference type="PANTHER" id="PTHR31902:SF7">
    <property type="entry name" value="ALTERED INHERITANCE OF MITOCHONDRIA PROTEIN 32"/>
    <property type="match status" value="1"/>
</dbReference>
<dbReference type="EMBL" id="JAEUBF010000838">
    <property type="protein sequence ID" value="KAH3674708.1"/>
    <property type="molecule type" value="Genomic_DNA"/>
</dbReference>
<evidence type="ECO:0000313" key="4">
    <source>
        <dbReference type="Proteomes" id="UP000769528"/>
    </source>
</evidence>
<dbReference type="OrthoDB" id="10253744at2759"/>
<dbReference type="Gene3D" id="3.40.30.10">
    <property type="entry name" value="Glutaredoxin"/>
    <property type="match status" value="1"/>
</dbReference>
<dbReference type="Pfam" id="PF06999">
    <property type="entry name" value="Suc_Fer-like"/>
    <property type="match status" value="1"/>
</dbReference>
<dbReference type="SUPFAM" id="SSF52833">
    <property type="entry name" value="Thioredoxin-like"/>
    <property type="match status" value="1"/>
</dbReference>
<sequence length="272" mass="30954">MRSSISTFQSIRKSIPAVYNFIEHCPQPLTLSTSTIVQECSSCEFPPDKQLDSQKPLYNTKAAHWKHVLIHSKVRASDWSSRVELMPTELISKFGQHKRELINPHYPVLISNVNLKTGVRVSDEESLVLVYPDNKYYRVKESEVPSFMKEVLNPADHHHNLNAIPNSNEVVLICGHARRDIRCGLIAPFLESEFRYNLSARGLLYDPETNPTGVKVGLVSHIGGHIYAGNVLYFDENGKAIWYGRVKPENVDGIIEETMIKKNIIKELYRGK</sequence>
<dbReference type="PANTHER" id="PTHR31902">
    <property type="entry name" value="ACTIN PATCHES DISTAL PROTEIN 1"/>
    <property type="match status" value="1"/>
</dbReference>
<name>A0A9P8PM95_9ASCO</name>
<evidence type="ECO:0000256" key="2">
    <source>
        <dbReference type="ARBA" id="ARBA00040895"/>
    </source>
</evidence>
<comment type="similarity">
    <text evidence="1">Belongs to the AIM32 family.</text>
</comment>
<evidence type="ECO:0000313" key="3">
    <source>
        <dbReference type="EMBL" id="KAH3674708.1"/>
    </source>
</evidence>